<dbReference type="EMBL" id="KK852670">
    <property type="protein sequence ID" value="KDR18804.1"/>
    <property type="molecule type" value="Genomic_DNA"/>
</dbReference>
<organism evidence="1 2">
    <name type="scientific">Zootermopsis nevadensis</name>
    <name type="common">Dampwood termite</name>
    <dbReference type="NCBI Taxonomy" id="136037"/>
    <lineage>
        <taxon>Eukaryota</taxon>
        <taxon>Metazoa</taxon>
        <taxon>Ecdysozoa</taxon>
        <taxon>Arthropoda</taxon>
        <taxon>Hexapoda</taxon>
        <taxon>Insecta</taxon>
        <taxon>Pterygota</taxon>
        <taxon>Neoptera</taxon>
        <taxon>Polyneoptera</taxon>
        <taxon>Dictyoptera</taxon>
        <taxon>Blattodea</taxon>
        <taxon>Blattoidea</taxon>
        <taxon>Termitoidae</taxon>
        <taxon>Termopsidae</taxon>
        <taxon>Zootermopsis</taxon>
    </lineage>
</organism>
<gene>
    <name evidence="1" type="ORF">L798_07065</name>
</gene>
<dbReference type="InParanoid" id="A0A067R613"/>
<name>A0A067R613_ZOONE</name>
<proteinExistence type="predicted"/>
<dbReference type="AlphaFoldDB" id="A0A067R613"/>
<dbReference type="Proteomes" id="UP000027135">
    <property type="component" value="Unassembled WGS sequence"/>
</dbReference>
<evidence type="ECO:0000313" key="1">
    <source>
        <dbReference type="EMBL" id="KDR18804.1"/>
    </source>
</evidence>
<reference evidence="1 2" key="1">
    <citation type="journal article" date="2014" name="Nat. Commun.">
        <title>Molecular traces of alternative social organization in a termite genome.</title>
        <authorList>
            <person name="Terrapon N."/>
            <person name="Li C."/>
            <person name="Robertson H.M."/>
            <person name="Ji L."/>
            <person name="Meng X."/>
            <person name="Booth W."/>
            <person name="Chen Z."/>
            <person name="Childers C.P."/>
            <person name="Glastad K.M."/>
            <person name="Gokhale K."/>
            <person name="Gowin J."/>
            <person name="Gronenberg W."/>
            <person name="Hermansen R.A."/>
            <person name="Hu H."/>
            <person name="Hunt B.G."/>
            <person name="Huylmans A.K."/>
            <person name="Khalil S.M."/>
            <person name="Mitchell R.D."/>
            <person name="Munoz-Torres M.C."/>
            <person name="Mustard J.A."/>
            <person name="Pan H."/>
            <person name="Reese J.T."/>
            <person name="Scharf M.E."/>
            <person name="Sun F."/>
            <person name="Vogel H."/>
            <person name="Xiao J."/>
            <person name="Yang W."/>
            <person name="Yang Z."/>
            <person name="Yang Z."/>
            <person name="Zhou J."/>
            <person name="Zhu J."/>
            <person name="Brent C.S."/>
            <person name="Elsik C.G."/>
            <person name="Goodisman M.A."/>
            <person name="Liberles D.A."/>
            <person name="Roe R.M."/>
            <person name="Vargo E.L."/>
            <person name="Vilcinskas A."/>
            <person name="Wang J."/>
            <person name="Bornberg-Bauer E."/>
            <person name="Korb J."/>
            <person name="Zhang G."/>
            <person name="Liebig J."/>
        </authorList>
    </citation>
    <scope>NUCLEOTIDE SEQUENCE [LARGE SCALE GENOMIC DNA]</scope>
    <source>
        <tissue evidence="1">Whole organism</tissue>
    </source>
</reference>
<protein>
    <submittedName>
        <fullName evidence="1">Uncharacterized protein</fullName>
    </submittedName>
</protein>
<evidence type="ECO:0000313" key="2">
    <source>
        <dbReference type="Proteomes" id="UP000027135"/>
    </source>
</evidence>
<sequence>MNELGLLYSNVIQPMKCVLLLFAEVGHAVSPPNFYETIQRNTQTTAIFNYLPISKNLPCNLIN</sequence>
<accession>A0A067R613</accession>
<keyword evidence="2" id="KW-1185">Reference proteome</keyword>